<gene>
    <name evidence="2" type="ORF">IAB69_05320</name>
</gene>
<accession>A0A9D1SJB7</accession>
<comment type="caution">
    <text evidence="2">The sequence shown here is derived from an EMBL/GenBank/DDBJ whole genome shotgun (WGS) entry which is preliminary data.</text>
</comment>
<feature type="non-terminal residue" evidence="2">
    <location>
        <position position="273"/>
    </location>
</feature>
<organism evidence="2 3">
    <name type="scientific">Candidatus Coproplasma excrementigallinarum</name>
    <dbReference type="NCBI Taxonomy" id="2840747"/>
    <lineage>
        <taxon>Bacteria</taxon>
        <taxon>Bacillati</taxon>
        <taxon>Bacillota</taxon>
        <taxon>Clostridia</taxon>
        <taxon>Eubacteriales</taxon>
        <taxon>Candidatus Coproplasma</taxon>
    </lineage>
</organism>
<dbReference type="AlphaFoldDB" id="A0A9D1SJB7"/>
<name>A0A9D1SJB7_9FIRM</name>
<keyword evidence="1" id="KW-0812">Transmembrane</keyword>
<protein>
    <recommendedName>
        <fullName evidence="4">FMN-binding domain-containing protein</fullName>
    </recommendedName>
</protein>
<reference evidence="2" key="1">
    <citation type="submission" date="2020-10" db="EMBL/GenBank/DDBJ databases">
        <authorList>
            <person name="Gilroy R."/>
        </authorList>
    </citation>
    <scope>NUCLEOTIDE SEQUENCE</scope>
    <source>
        <strain evidence="2">CHK195-12923</strain>
    </source>
</reference>
<evidence type="ECO:0000313" key="3">
    <source>
        <dbReference type="Proteomes" id="UP000824110"/>
    </source>
</evidence>
<evidence type="ECO:0000313" key="2">
    <source>
        <dbReference type="EMBL" id="HIU62045.1"/>
    </source>
</evidence>
<keyword evidence="1" id="KW-0472">Membrane</keyword>
<dbReference type="Proteomes" id="UP000824110">
    <property type="component" value="Unassembled WGS sequence"/>
</dbReference>
<reference evidence="2" key="2">
    <citation type="journal article" date="2021" name="PeerJ">
        <title>Extensive microbial diversity within the chicken gut microbiome revealed by metagenomics and culture.</title>
        <authorList>
            <person name="Gilroy R."/>
            <person name="Ravi A."/>
            <person name="Getino M."/>
            <person name="Pursley I."/>
            <person name="Horton D.L."/>
            <person name="Alikhan N.F."/>
            <person name="Baker D."/>
            <person name="Gharbi K."/>
            <person name="Hall N."/>
            <person name="Watson M."/>
            <person name="Adriaenssens E.M."/>
            <person name="Foster-Nyarko E."/>
            <person name="Jarju S."/>
            <person name="Secka A."/>
            <person name="Antonio M."/>
            <person name="Oren A."/>
            <person name="Chaudhuri R.R."/>
            <person name="La Ragione R."/>
            <person name="Hildebrand F."/>
            <person name="Pallen M.J."/>
        </authorList>
    </citation>
    <scope>NUCLEOTIDE SEQUENCE</scope>
    <source>
        <strain evidence="2">CHK195-12923</strain>
    </source>
</reference>
<proteinExistence type="predicted"/>
<sequence>MNSEQKEKKPFSVKEFFKSTAFKCIAVLLIIVLVSGILLTFCNALFYVSDQDKLDRVLSNIYGESVETTPFEKEDMVVEFDNGTINSAYQVTDSSDYIINSSGTGGFYGKVTCWVVVEVKDNAVSGIRRVVLEGADNDKEYTSHISEDKYNYFSDSFSEEGFTVNDWKNDSLHGGATPTSTMTAIVNSVNTALEFVRTQVLGEAVGPDPYENFSYTDYIDTKQTTYTIADGVITYDLWTTAYGNPGAGAFHIIITVGAEKTITSYSIEYNGST</sequence>
<keyword evidence="1" id="KW-1133">Transmembrane helix</keyword>
<evidence type="ECO:0000256" key="1">
    <source>
        <dbReference type="SAM" id="Phobius"/>
    </source>
</evidence>
<evidence type="ECO:0008006" key="4">
    <source>
        <dbReference type="Google" id="ProtNLM"/>
    </source>
</evidence>
<dbReference type="EMBL" id="DVNE01000054">
    <property type="protein sequence ID" value="HIU62045.1"/>
    <property type="molecule type" value="Genomic_DNA"/>
</dbReference>
<feature type="transmembrane region" description="Helical" evidence="1">
    <location>
        <begin position="21"/>
        <end position="48"/>
    </location>
</feature>